<feature type="transmembrane region" description="Helical" evidence="1">
    <location>
        <begin position="7"/>
        <end position="29"/>
    </location>
</feature>
<dbReference type="OrthoDB" id="594989at2"/>
<proteinExistence type="predicted"/>
<protein>
    <submittedName>
        <fullName evidence="2">DUF4293 domain-containing protein</fullName>
    </submittedName>
</protein>
<keyword evidence="1" id="KW-0472">Membrane</keyword>
<organism evidence="2 3">
    <name type="scientific">Rhodohalobacter mucosus</name>
    <dbReference type="NCBI Taxonomy" id="2079485"/>
    <lineage>
        <taxon>Bacteria</taxon>
        <taxon>Pseudomonadati</taxon>
        <taxon>Balneolota</taxon>
        <taxon>Balneolia</taxon>
        <taxon>Balneolales</taxon>
        <taxon>Balneolaceae</taxon>
        <taxon>Rhodohalobacter</taxon>
    </lineage>
</organism>
<dbReference type="Proteomes" id="UP000245533">
    <property type="component" value="Unassembled WGS sequence"/>
</dbReference>
<dbReference type="InterPro" id="IPR025635">
    <property type="entry name" value="DUF4293"/>
</dbReference>
<evidence type="ECO:0000313" key="2">
    <source>
        <dbReference type="EMBL" id="PWN07711.1"/>
    </source>
</evidence>
<name>A0A316TVA1_9BACT</name>
<dbReference type="AlphaFoldDB" id="A0A316TVA1"/>
<evidence type="ECO:0000313" key="3">
    <source>
        <dbReference type="Proteomes" id="UP000245533"/>
    </source>
</evidence>
<evidence type="ECO:0000256" key="1">
    <source>
        <dbReference type="SAM" id="Phobius"/>
    </source>
</evidence>
<feature type="transmembrane region" description="Helical" evidence="1">
    <location>
        <begin position="35"/>
        <end position="59"/>
    </location>
</feature>
<keyword evidence="1" id="KW-0812">Transmembrane</keyword>
<accession>A0A316TVA1</accession>
<feature type="transmembrane region" description="Helical" evidence="1">
    <location>
        <begin position="71"/>
        <end position="90"/>
    </location>
</feature>
<comment type="caution">
    <text evidence="2">The sequence shown here is derived from an EMBL/GenBank/DDBJ whole genome shotgun (WGS) entry which is preliminary data.</text>
</comment>
<feature type="transmembrane region" description="Helical" evidence="1">
    <location>
        <begin position="96"/>
        <end position="117"/>
    </location>
</feature>
<dbReference type="RefSeq" id="WP_109644119.1">
    <property type="nucleotide sequence ID" value="NZ_QGGB01000002.1"/>
</dbReference>
<sequence>MIQRIQTVYLFLAAALNISVFFTPIYRHAVNDPAGWIGIGFAIFLTLAFLIAAAAIFLYQNRSLQIRIVKAGTYMQIVAIGFSAGILFSLGGFGTFLWQEVLSSGLIVLALMFYWLAGRSIKKDEELVKSMDRIR</sequence>
<reference evidence="2 3" key="1">
    <citation type="submission" date="2018-05" db="EMBL/GenBank/DDBJ databases">
        <title>Rhodohalobacter halophilus gen. nov., sp. nov., a moderately halophilic member of the family Balneolaceae.</title>
        <authorList>
            <person name="Liu Z.-W."/>
        </authorList>
    </citation>
    <scope>NUCLEOTIDE SEQUENCE [LARGE SCALE GENOMIC DNA]</scope>
    <source>
        <strain evidence="2 3">8A47</strain>
    </source>
</reference>
<dbReference type="Pfam" id="PF14126">
    <property type="entry name" value="DUF4293"/>
    <property type="match status" value="1"/>
</dbReference>
<gene>
    <name evidence="2" type="ORF">DDZ15_01435</name>
</gene>
<keyword evidence="1" id="KW-1133">Transmembrane helix</keyword>
<dbReference type="EMBL" id="QGGB01000002">
    <property type="protein sequence ID" value="PWN07711.1"/>
    <property type="molecule type" value="Genomic_DNA"/>
</dbReference>
<keyword evidence="3" id="KW-1185">Reference proteome</keyword>